<dbReference type="VEuPathDB" id="FungiDB:RhiirA1_475079"/>
<dbReference type="VEuPathDB" id="FungiDB:FUN_021857"/>
<keyword evidence="3" id="KW-1185">Reference proteome</keyword>
<feature type="domain" description="RNase H type-1" evidence="1">
    <location>
        <begin position="1"/>
        <end position="140"/>
    </location>
</feature>
<organism evidence="2 3">
    <name type="scientific">Rhizophagus irregularis</name>
    <dbReference type="NCBI Taxonomy" id="588596"/>
    <lineage>
        <taxon>Eukaryota</taxon>
        <taxon>Fungi</taxon>
        <taxon>Fungi incertae sedis</taxon>
        <taxon>Mucoromycota</taxon>
        <taxon>Glomeromycotina</taxon>
        <taxon>Glomeromycetes</taxon>
        <taxon>Glomerales</taxon>
        <taxon>Glomeraceae</taxon>
        <taxon>Rhizophagus</taxon>
    </lineage>
</organism>
<proteinExistence type="predicted"/>
<dbReference type="Gene3D" id="3.30.420.10">
    <property type="entry name" value="Ribonuclease H-like superfamily/Ribonuclease H"/>
    <property type="match status" value="1"/>
</dbReference>
<dbReference type="InterPro" id="IPR012337">
    <property type="entry name" value="RNaseH-like_sf"/>
</dbReference>
<dbReference type="EMBL" id="LLXI01001510">
    <property type="protein sequence ID" value="PKY54016.1"/>
    <property type="molecule type" value="Genomic_DNA"/>
</dbReference>
<comment type="caution">
    <text evidence="2">The sequence shown here is derived from an EMBL/GenBank/DDBJ whole genome shotgun (WGS) entry which is preliminary data.</text>
</comment>
<dbReference type="VEuPathDB" id="FungiDB:RhiirFUN_025397"/>
<dbReference type="Proteomes" id="UP000234323">
    <property type="component" value="Unassembled WGS sequence"/>
</dbReference>
<dbReference type="AlphaFoldDB" id="A0A2I1H570"/>
<dbReference type="InterPro" id="IPR036397">
    <property type="entry name" value="RNaseH_sf"/>
</dbReference>
<sequence>MENIMKVDGSNKNRNNGIGWVIMYKDNIIGKGNFKIEGKYEVWELELIAIIMGLLVIKKRAKVNVYTDSQVVLDLWHKLIIDNRMWSTRRIWNVKSVGLWRWLKFLIKKFEWDLVFYKVKSHSGNLGNDWADNLSKSALMAKEDKNLIIIKLNQKIDWEYNLYWKKELIKDAPREFYKLYNQWRYKAELLSLDMCKYYRLNNSMEKVDWHRSIKIIMKAFNDENTDKNNFDNAYNVKNFLEILPVATLLNKRNPELYESGRCIRCNYTTETWTHIWICDQAETSIIQIINAAFENLKNKLDEIDFRINYNFHASLLYILNEKSKVVFNGRIFHEAIKGIVNERLFLEIEDKVFKDNIASFVEDIMIWPENSCGVSDARDLMNGK</sequence>
<dbReference type="GO" id="GO:0003676">
    <property type="term" value="F:nucleic acid binding"/>
    <property type="evidence" value="ECO:0007669"/>
    <property type="project" value="InterPro"/>
</dbReference>
<accession>A0A2I1H570</accession>
<protein>
    <submittedName>
        <fullName evidence="2">Ribonuclease H-like protein</fullName>
    </submittedName>
</protein>
<reference evidence="2 3" key="1">
    <citation type="submission" date="2015-10" db="EMBL/GenBank/DDBJ databases">
        <title>Genome analyses suggest a sexual origin of heterokaryosis in a supposedly ancient asexual fungus.</title>
        <authorList>
            <person name="Ropars J."/>
            <person name="Sedzielewska K."/>
            <person name="Noel J."/>
            <person name="Charron P."/>
            <person name="Farinelli L."/>
            <person name="Marton T."/>
            <person name="Kruger M."/>
            <person name="Pelin A."/>
            <person name="Brachmann A."/>
            <person name="Corradi N."/>
        </authorList>
    </citation>
    <scope>NUCLEOTIDE SEQUENCE [LARGE SCALE GENOMIC DNA]</scope>
    <source>
        <strain evidence="2 3">A4</strain>
    </source>
</reference>
<gene>
    <name evidence="2" type="ORF">RhiirA4_426467</name>
</gene>
<dbReference type="InterPro" id="IPR002156">
    <property type="entry name" value="RNaseH_domain"/>
</dbReference>
<evidence type="ECO:0000313" key="3">
    <source>
        <dbReference type="Proteomes" id="UP000234323"/>
    </source>
</evidence>
<dbReference type="Pfam" id="PF00075">
    <property type="entry name" value="RNase_H"/>
    <property type="match status" value="1"/>
</dbReference>
<evidence type="ECO:0000259" key="1">
    <source>
        <dbReference type="PROSITE" id="PS50879"/>
    </source>
</evidence>
<evidence type="ECO:0000313" key="2">
    <source>
        <dbReference type="EMBL" id="PKY54016.1"/>
    </source>
</evidence>
<name>A0A2I1H570_9GLOM</name>
<dbReference type="SUPFAM" id="SSF53098">
    <property type="entry name" value="Ribonuclease H-like"/>
    <property type="match status" value="1"/>
</dbReference>
<dbReference type="GO" id="GO:0004523">
    <property type="term" value="F:RNA-DNA hybrid ribonuclease activity"/>
    <property type="evidence" value="ECO:0007669"/>
    <property type="project" value="InterPro"/>
</dbReference>
<dbReference type="PROSITE" id="PS50879">
    <property type="entry name" value="RNASE_H_1"/>
    <property type="match status" value="1"/>
</dbReference>